<dbReference type="AlphaFoldDB" id="A0A086Y445"/>
<feature type="signal peptide" evidence="1">
    <location>
        <begin position="1"/>
        <end position="23"/>
    </location>
</feature>
<keyword evidence="4" id="KW-1185">Reference proteome</keyword>
<comment type="caution">
    <text evidence="3">The sequence shown here is derived from an EMBL/GenBank/DDBJ whole genome shotgun (WGS) entry which is preliminary data.</text>
</comment>
<evidence type="ECO:0000259" key="2">
    <source>
        <dbReference type="Pfam" id="PF03886"/>
    </source>
</evidence>
<dbReference type="InterPro" id="IPR005586">
    <property type="entry name" value="ABC_trans_aux"/>
</dbReference>
<dbReference type="OrthoDB" id="7858211at2"/>
<proteinExistence type="predicted"/>
<feature type="chain" id="PRO_5001817406" description="ABC-type transport auxiliary lipoprotein component domain-containing protein" evidence="1">
    <location>
        <begin position="24"/>
        <end position="186"/>
    </location>
</feature>
<dbReference type="Gene3D" id="3.40.50.10610">
    <property type="entry name" value="ABC-type transport auxiliary lipoprotein component"/>
    <property type="match status" value="1"/>
</dbReference>
<evidence type="ECO:0000313" key="4">
    <source>
        <dbReference type="Proteomes" id="UP000028824"/>
    </source>
</evidence>
<evidence type="ECO:0000313" key="3">
    <source>
        <dbReference type="EMBL" id="KFI29045.1"/>
    </source>
</evidence>
<dbReference type="RefSeq" id="WP_036635616.1">
    <property type="nucleotide sequence ID" value="NZ_JFZB01000005.1"/>
</dbReference>
<organism evidence="3 4">
    <name type="scientific">Paenirhodobacter enshiensis</name>
    <dbReference type="NCBI Taxonomy" id="1105367"/>
    <lineage>
        <taxon>Bacteria</taxon>
        <taxon>Pseudomonadati</taxon>
        <taxon>Pseudomonadota</taxon>
        <taxon>Alphaproteobacteria</taxon>
        <taxon>Rhodobacterales</taxon>
        <taxon>Rhodobacter group</taxon>
        <taxon>Paenirhodobacter</taxon>
    </lineage>
</organism>
<evidence type="ECO:0000256" key="1">
    <source>
        <dbReference type="SAM" id="SignalP"/>
    </source>
</evidence>
<dbReference type="Pfam" id="PF03886">
    <property type="entry name" value="ABC_trans_aux"/>
    <property type="match status" value="1"/>
</dbReference>
<sequence length="186" mass="19537">MKTRTLSLAMLSAVAAISACSSASKTERYQIDPAPAARSMPDKIGSAVLREVSLPQYAADQEIAFQTADGAVRTDARQVWADDPRRAVTLALASQISEVSGARVIAEPWPLSTPPARQIEVRVDRMLAAADNTVRLSGSYYVSADGGDTVRRFDIAEPIQGSGPAAIAAAQSRAVATLARQIAALG</sequence>
<dbReference type="EMBL" id="JFZB01000005">
    <property type="protein sequence ID" value="KFI29045.1"/>
    <property type="molecule type" value="Genomic_DNA"/>
</dbReference>
<dbReference type="eggNOG" id="COG3009">
    <property type="taxonomic scope" value="Bacteria"/>
</dbReference>
<dbReference type="SUPFAM" id="SSF159594">
    <property type="entry name" value="XCC0632-like"/>
    <property type="match status" value="1"/>
</dbReference>
<accession>A0A086Y445</accession>
<gene>
    <name evidence="3" type="ORF">CG50_12720</name>
</gene>
<dbReference type="STRING" id="1105367.CG50_12720"/>
<protein>
    <recommendedName>
        <fullName evidence="2">ABC-type transport auxiliary lipoprotein component domain-containing protein</fullName>
    </recommendedName>
</protein>
<dbReference type="Proteomes" id="UP000028824">
    <property type="component" value="Unassembled WGS sequence"/>
</dbReference>
<reference evidence="3 4" key="1">
    <citation type="submission" date="2014-03" db="EMBL/GenBank/DDBJ databases">
        <title>Genome of Paenirhodobacter enshiensis DW2-9.</title>
        <authorList>
            <person name="Wang D."/>
            <person name="Wang G."/>
        </authorList>
    </citation>
    <scope>NUCLEOTIDE SEQUENCE [LARGE SCALE GENOMIC DNA]</scope>
    <source>
        <strain evidence="3 4">DW2-9</strain>
    </source>
</reference>
<keyword evidence="1" id="KW-0732">Signal</keyword>
<feature type="domain" description="ABC-type transport auxiliary lipoprotein component" evidence="2">
    <location>
        <begin position="29"/>
        <end position="183"/>
    </location>
</feature>
<dbReference type="PROSITE" id="PS51257">
    <property type="entry name" value="PROKAR_LIPOPROTEIN"/>
    <property type="match status" value="1"/>
</dbReference>
<name>A0A086Y445_9RHOB</name>